<comment type="domain">
    <text evidence="2">A Gly-cisPro motif from one monomer fits into the active site of the other monomer to allow specific chiral rejection of L-amino acids.</text>
</comment>
<protein>
    <recommendedName>
        <fullName evidence="2">D-aminoacyl-tRNA deacylase</fullName>
        <shortName evidence="2">DTD</shortName>
        <ecNumber evidence="2">3.1.1.96</ecNumber>
    </recommendedName>
    <alternativeName>
        <fullName evidence="2">Gly-tRNA(Ala) deacylase</fullName>
        <ecNumber evidence="2">3.1.1.-</ecNumber>
    </alternativeName>
</protein>
<dbReference type="Proteomes" id="UP001139193">
    <property type="component" value="Unassembled WGS sequence"/>
</dbReference>
<dbReference type="EMBL" id="JALBGC010000001">
    <property type="protein sequence ID" value="MCI1186511.1"/>
    <property type="molecule type" value="Genomic_DNA"/>
</dbReference>
<dbReference type="EC" id="3.1.1.96" evidence="2"/>
<evidence type="ECO:0000313" key="3">
    <source>
        <dbReference type="EMBL" id="MCI1186511.1"/>
    </source>
</evidence>
<dbReference type="Gene3D" id="3.50.80.10">
    <property type="entry name" value="D-tyrosyl-tRNA(Tyr) deacylase"/>
    <property type="match status" value="1"/>
</dbReference>
<dbReference type="CDD" id="cd00563">
    <property type="entry name" value="Dtyr_deacylase"/>
    <property type="match status" value="1"/>
</dbReference>
<keyword evidence="2" id="KW-0963">Cytoplasm</keyword>
<evidence type="ECO:0000313" key="4">
    <source>
        <dbReference type="Proteomes" id="UP001139193"/>
    </source>
</evidence>
<dbReference type="GO" id="GO:0051500">
    <property type="term" value="F:D-tyrosyl-tRNA(Tyr) deacylase activity"/>
    <property type="evidence" value="ECO:0007669"/>
    <property type="project" value="TreeGrafter"/>
</dbReference>
<comment type="function">
    <text evidence="2">An aminoacyl-tRNA editing enzyme that deacylates mischarged D-aminoacyl-tRNAs. Also deacylates mischarged glycyl-tRNA(Ala), protecting cells against glycine mischarging by AlaRS. Acts via tRNA-based rather than protein-based catalysis; rejects L-amino acids rather than detecting D-amino acids in the active site. By recycling D-aminoacyl-tRNA to D-amino acids and free tRNA molecules, this enzyme counteracts the toxicity associated with the formation of D-aminoacyl-tRNA entities in vivo and helps enforce protein L-homochirality.</text>
</comment>
<organism evidence="3 4">
    <name type="scientific">Hymenobacter cyanobacteriorum</name>
    <dbReference type="NCBI Taxonomy" id="2926463"/>
    <lineage>
        <taxon>Bacteria</taxon>
        <taxon>Pseudomonadati</taxon>
        <taxon>Bacteroidota</taxon>
        <taxon>Cytophagia</taxon>
        <taxon>Cytophagales</taxon>
        <taxon>Hymenobacteraceae</taxon>
        <taxon>Hymenobacter</taxon>
    </lineage>
</organism>
<accession>A0A9X1VCS3</accession>
<dbReference type="InterPro" id="IPR023509">
    <property type="entry name" value="DTD-like_sf"/>
</dbReference>
<sequence length="148" mass="15831">MRLVIQRVREASVTVDDQITGQIGAGLLVLAGFAPTDNPTSLAWMCRKLVQLRIFGDENGQMNRSVQDIAGEILVVSQFTLLADARKGNRPSYIGAAPPAVAEPLYEQFVAMVAAELGRPVPTGIFGADMQVRLLNDGPVTIVLDSPA</sequence>
<dbReference type="GO" id="GO:0043908">
    <property type="term" value="F:Ser(Gly)-tRNA(Ala) hydrolase activity"/>
    <property type="evidence" value="ECO:0007669"/>
    <property type="project" value="UniProtKB-UniRule"/>
</dbReference>
<keyword evidence="2 3" id="KW-0378">Hydrolase</keyword>
<proteinExistence type="inferred from homology"/>
<gene>
    <name evidence="2 3" type="primary">dtd</name>
    <name evidence="3" type="ORF">MON38_03715</name>
</gene>
<dbReference type="Pfam" id="PF02580">
    <property type="entry name" value="Tyr_Deacylase"/>
    <property type="match status" value="1"/>
</dbReference>
<comment type="subunit">
    <text evidence="2">Homodimer.</text>
</comment>
<comment type="catalytic activity">
    <reaction evidence="2">
        <text>a D-aminoacyl-tRNA + H2O = a tRNA + a D-alpha-amino acid + H(+)</text>
        <dbReference type="Rhea" id="RHEA:13953"/>
        <dbReference type="Rhea" id="RHEA-COMP:10123"/>
        <dbReference type="Rhea" id="RHEA-COMP:10124"/>
        <dbReference type="ChEBI" id="CHEBI:15377"/>
        <dbReference type="ChEBI" id="CHEBI:15378"/>
        <dbReference type="ChEBI" id="CHEBI:59871"/>
        <dbReference type="ChEBI" id="CHEBI:78442"/>
        <dbReference type="ChEBI" id="CHEBI:79333"/>
        <dbReference type="EC" id="3.1.1.96"/>
    </reaction>
</comment>
<dbReference type="GO" id="GO:0106026">
    <property type="term" value="F:Gly-tRNA(Ala) deacylase activity"/>
    <property type="evidence" value="ECO:0007669"/>
    <property type="project" value="UniProtKB-UniRule"/>
</dbReference>
<dbReference type="PANTHER" id="PTHR10472:SF5">
    <property type="entry name" value="D-AMINOACYL-TRNA DEACYLASE 1"/>
    <property type="match status" value="1"/>
</dbReference>
<dbReference type="GO" id="GO:0000049">
    <property type="term" value="F:tRNA binding"/>
    <property type="evidence" value="ECO:0007669"/>
    <property type="project" value="UniProtKB-UniRule"/>
</dbReference>
<name>A0A9X1VCS3_9BACT</name>
<dbReference type="SUPFAM" id="SSF69500">
    <property type="entry name" value="DTD-like"/>
    <property type="match status" value="1"/>
</dbReference>
<evidence type="ECO:0000256" key="1">
    <source>
        <dbReference type="ARBA" id="ARBA00009673"/>
    </source>
</evidence>
<comment type="caution">
    <text evidence="3">The sequence shown here is derived from an EMBL/GenBank/DDBJ whole genome shotgun (WGS) entry which is preliminary data.</text>
</comment>
<dbReference type="HAMAP" id="MF_00518">
    <property type="entry name" value="Deacylase_Dtd"/>
    <property type="match status" value="1"/>
</dbReference>
<comment type="catalytic activity">
    <reaction evidence="2">
        <text>glycyl-tRNA(Ala) + H2O = tRNA(Ala) + glycine + H(+)</text>
        <dbReference type="Rhea" id="RHEA:53744"/>
        <dbReference type="Rhea" id="RHEA-COMP:9657"/>
        <dbReference type="Rhea" id="RHEA-COMP:13640"/>
        <dbReference type="ChEBI" id="CHEBI:15377"/>
        <dbReference type="ChEBI" id="CHEBI:15378"/>
        <dbReference type="ChEBI" id="CHEBI:57305"/>
        <dbReference type="ChEBI" id="CHEBI:78442"/>
        <dbReference type="ChEBI" id="CHEBI:78522"/>
    </reaction>
</comment>
<dbReference type="AlphaFoldDB" id="A0A9X1VCS3"/>
<dbReference type="NCBIfam" id="TIGR00256">
    <property type="entry name" value="D-aminoacyl-tRNA deacylase"/>
    <property type="match status" value="1"/>
</dbReference>
<keyword evidence="4" id="KW-1185">Reference proteome</keyword>
<evidence type="ECO:0000256" key="2">
    <source>
        <dbReference type="HAMAP-Rule" id="MF_00518"/>
    </source>
</evidence>
<dbReference type="GO" id="GO:0005737">
    <property type="term" value="C:cytoplasm"/>
    <property type="evidence" value="ECO:0007669"/>
    <property type="project" value="UniProtKB-SubCell"/>
</dbReference>
<dbReference type="RefSeq" id="WP_241934783.1">
    <property type="nucleotide sequence ID" value="NZ_JALBGC010000001.1"/>
</dbReference>
<feature type="short sequence motif" description="Gly-cisPro motif, important for rejection of L-amino acids" evidence="2">
    <location>
        <begin position="138"/>
        <end position="139"/>
    </location>
</feature>
<dbReference type="EC" id="3.1.1.-" evidence="2"/>
<dbReference type="GO" id="GO:0019478">
    <property type="term" value="P:D-amino acid catabolic process"/>
    <property type="evidence" value="ECO:0007669"/>
    <property type="project" value="UniProtKB-UniRule"/>
</dbReference>
<comment type="similarity">
    <text evidence="1 2">Belongs to the DTD family.</text>
</comment>
<keyword evidence="2" id="KW-0820">tRNA-binding</keyword>
<keyword evidence="2" id="KW-0694">RNA-binding</keyword>
<dbReference type="FunFam" id="3.50.80.10:FF:000001">
    <property type="entry name" value="D-aminoacyl-tRNA deacylase"/>
    <property type="match status" value="1"/>
</dbReference>
<comment type="subcellular location">
    <subcellularLocation>
        <location evidence="2">Cytoplasm</location>
    </subcellularLocation>
</comment>
<reference evidence="3" key="1">
    <citation type="submission" date="2022-03" db="EMBL/GenBank/DDBJ databases">
        <title>Bacterial whole genome sequence for Hymenobacter sp. DH14.</title>
        <authorList>
            <person name="Le V."/>
        </authorList>
    </citation>
    <scope>NUCLEOTIDE SEQUENCE</scope>
    <source>
        <strain evidence="3">DH14</strain>
    </source>
</reference>
<dbReference type="InterPro" id="IPR003732">
    <property type="entry name" value="Daa-tRNA_deacyls_DTD"/>
</dbReference>
<dbReference type="PANTHER" id="PTHR10472">
    <property type="entry name" value="D-TYROSYL-TRNA TYR DEACYLASE"/>
    <property type="match status" value="1"/>
</dbReference>